<dbReference type="EMBL" id="CAMXCT020000446">
    <property type="protein sequence ID" value="CAL1132293.1"/>
    <property type="molecule type" value="Genomic_DNA"/>
</dbReference>
<name>A0A9P1FK02_9DINO</name>
<dbReference type="InterPro" id="IPR036855">
    <property type="entry name" value="Znf_CCCH_sf"/>
</dbReference>
<feature type="compositionally biased region" description="Basic and acidic residues" evidence="5">
    <location>
        <begin position="14"/>
        <end position="32"/>
    </location>
</feature>
<evidence type="ECO:0000256" key="3">
    <source>
        <dbReference type="ARBA" id="ARBA00022833"/>
    </source>
</evidence>
<dbReference type="EMBL" id="CAMXCT030000446">
    <property type="protein sequence ID" value="CAL4766230.1"/>
    <property type="molecule type" value="Genomic_DNA"/>
</dbReference>
<reference evidence="8 9" key="2">
    <citation type="submission" date="2024-05" db="EMBL/GenBank/DDBJ databases">
        <authorList>
            <person name="Chen Y."/>
            <person name="Shah S."/>
            <person name="Dougan E. K."/>
            <person name="Thang M."/>
            <person name="Chan C."/>
        </authorList>
    </citation>
    <scope>NUCLEOTIDE SEQUENCE [LARGE SCALE GENOMIC DNA]</scope>
</reference>
<reference evidence="7" key="1">
    <citation type="submission" date="2022-10" db="EMBL/GenBank/DDBJ databases">
        <authorList>
            <person name="Chen Y."/>
            <person name="Dougan E. K."/>
            <person name="Chan C."/>
            <person name="Rhodes N."/>
            <person name="Thang M."/>
        </authorList>
    </citation>
    <scope>NUCLEOTIDE SEQUENCE</scope>
</reference>
<evidence type="ECO:0000313" key="9">
    <source>
        <dbReference type="Proteomes" id="UP001152797"/>
    </source>
</evidence>
<gene>
    <name evidence="7" type="ORF">C1SCF055_LOCUS6910</name>
</gene>
<dbReference type="PROSITE" id="PS50103">
    <property type="entry name" value="ZF_C3H1"/>
    <property type="match status" value="1"/>
</dbReference>
<keyword evidence="2 4" id="KW-0863">Zinc-finger</keyword>
<sequence>MDPAVPKLSVPARRCKELKGSESDTREPDSDRLSQPSVDSQPGLQKLDEEAPVEPIAVDESRLIDLCPAEQKRRGNELLSLLSEGDKAPCLPNLPPAPDFLRKSEGIYEGTVSAASWDKKEDWHTGYVAGDLRYIPAEQSTTYQQWDMTSQSNWDKSQMVHVPPQWSGSGYMMDAESLNREMVPYLLNASHRAFGPGLTANVQCLPDGYEVVLQGAAAHEVEQGREYDILQNLGHHLMQVVGDGYVGCEITRNYDAVSHRISLWRSCEGEAADSRRCWNFARNNSCARGDQCRWAHEHPQTMEIAVKVASVRCK</sequence>
<feature type="region of interest" description="Disordered" evidence="5">
    <location>
        <begin position="1"/>
        <end position="53"/>
    </location>
</feature>
<evidence type="ECO:0000256" key="5">
    <source>
        <dbReference type="SAM" id="MobiDB-lite"/>
    </source>
</evidence>
<keyword evidence="9" id="KW-1185">Reference proteome</keyword>
<evidence type="ECO:0000256" key="1">
    <source>
        <dbReference type="ARBA" id="ARBA00022723"/>
    </source>
</evidence>
<evidence type="ECO:0000259" key="6">
    <source>
        <dbReference type="PROSITE" id="PS50103"/>
    </source>
</evidence>
<dbReference type="SUPFAM" id="SSF90229">
    <property type="entry name" value="CCCH zinc finger"/>
    <property type="match status" value="1"/>
</dbReference>
<dbReference type="Proteomes" id="UP001152797">
    <property type="component" value="Unassembled WGS sequence"/>
</dbReference>
<evidence type="ECO:0000313" key="7">
    <source>
        <dbReference type="EMBL" id="CAI3978918.1"/>
    </source>
</evidence>
<keyword evidence="3 4" id="KW-0862">Zinc</keyword>
<feature type="domain" description="C3H1-type" evidence="6">
    <location>
        <begin position="271"/>
        <end position="299"/>
    </location>
</feature>
<feature type="compositionally biased region" description="Polar residues" evidence="5">
    <location>
        <begin position="33"/>
        <end position="43"/>
    </location>
</feature>
<dbReference type="AlphaFoldDB" id="A0A9P1FK02"/>
<feature type="zinc finger region" description="C3H1-type" evidence="4">
    <location>
        <begin position="271"/>
        <end position="299"/>
    </location>
</feature>
<keyword evidence="1 4" id="KW-0479">Metal-binding</keyword>
<dbReference type="InterPro" id="IPR000571">
    <property type="entry name" value="Znf_CCCH"/>
</dbReference>
<organism evidence="7">
    <name type="scientific">Cladocopium goreaui</name>
    <dbReference type="NCBI Taxonomy" id="2562237"/>
    <lineage>
        <taxon>Eukaryota</taxon>
        <taxon>Sar</taxon>
        <taxon>Alveolata</taxon>
        <taxon>Dinophyceae</taxon>
        <taxon>Suessiales</taxon>
        <taxon>Symbiodiniaceae</taxon>
        <taxon>Cladocopium</taxon>
    </lineage>
</organism>
<dbReference type="EMBL" id="CAMXCT010000446">
    <property type="protein sequence ID" value="CAI3978918.1"/>
    <property type="molecule type" value="Genomic_DNA"/>
</dbReference>
<protein>
    <submittedName>
        <fullName evidence="8">C3H1-type domain-containing protein</fullName>
    </submittedName>
</protein>
<comment type="caution">
    <text evidence="7">The sequence shown here is derived from an EMBL/GenBank/DDBJ whole genome shotgun (WGS) entry which is preliminary data.</text>
</comment>
<evidence type="ECO:0000256" key="2">
    <source>
        <dbReference type="ARBA" id="ARBA00022771"/>
    </source>
</evidence>
<proteinExistence type="predicted"/>
<dbReference type="OrthoDB" id="433637at2759"/>
<dbReference type="GO" id="GO:0008270">
    <property type="term" value="F:zinc ion binding"/>
    <property type="evidence" value="ECO:0007669"/>
    <property type="project" value="UniProtKB-KW"/>
</dbReference>
<evidence type="ECO:0000256" key="4">
    <source>
        <dbReference type="PROSITE-ProRule" id="PRU00723"/>
    </source>
</evidence>
<accession>A0A9P1FK02</accession>
<evidence type="ECO:0000313" key="8">
    <source>
        <dbReference type="EMBL" id="CAL4766230.1"/>
    </source>
</evidence>